<dbReference type="PANTHER" id="PTHR28629">
    <property type="entry name" value="TRIOKINASE/FMN CYCLASE"/>
    <property type="match status" value="1"/>
</dbReference>
<dbReference type="InterPro" id="IPR036117">
    <property type="entry name" value="DhaL_dom_sf"/>
</dbReference>
<dbReference type="SUPFAM" id="SSF101473">
    <property type="entry name" value="DhaL-like"/>
    <property type="match status" value="1"/>
</dbReference>
<dbReference type="GeneID" id="108676461"/>
<dbReference type="Gene3D" id="3.30.1180.20">
    <property type="entry name" value="Dihydroxyacetone kinase, domain 2"/>
    <property type="match status" value="1"/>
</dbReference>
<keyword evidence="6" id="KW-0808">Transferase</keyword>
<dbReference type="RefSeq" id="XP_018020022.2">
    <property type="nucleotide sequence ID" value="XM_018164533.2"/>
</dbReference>
<dbReference type="GO" id="GO:0050354">
    <property type="term" value="F:triokinase activity"/>
    <property type="evidence" value="ECO:0007669"/>
    <property type="project" value="UniProtKB-EC"/>
</dbReference>
<protein>
    <recommendedName>
        <fullName evidence="5">Triokinase/FMN cyclase</fullName>
        <ecNumber evidence="3">2.7.1.28</ecNumber>
        <ecNumber evidence="2">2.7.1.29</ecNumber>
        <ecNumber evidence="4">4.6.1.15</ecNumber>
    </recommendedName>
    <alternativeName>
        <fullName evidence="11">Bifunctional ATP-dependent dihydroxyacetone kinase/FAD-AMP lyase (cyclizing)</fullName>
    </alternativeName>
</protein>
<dbReference type="EC" id="4.6.1.15" evidence="4"/>
<keyword evidence="10" id="KW-0170">Cobalt</keyword>
<dbReference type="EC" id="2.7.1.29" evidence="2"/>
<sequence>MESKQTLLLNAPESCVDEMLSGLCRINNALYKLTGSSVLVDGRRASADAGSVAIVSGGGSGHEPFAAGYVGRGMLAAAVAGSVFASPPAATIERAIRAVSGDKTGGVLVLVYNYTGDRINFGRAVERCRDLPNRVEIFIVQDDSAMTSLEDTAGRRGLCGGMLLIKIVGALAERGASLDELLQTCDDITKRMATLGVAAGGCTLPGASAPLFTVPPGMLELGLGVHGEAGVGSLTKSSAKEVVATVLEHMLNHDSHTGLQLAPGDQVVVLINNLGSMSHLEMLVITNEVASFLEMKGIIVERIYAGHFMTSLDMRGFHVTLLHTSDHLNWLDLLDAPTDAPVWQQPCRIPKGGSLSLEDLTEKLASTSIKQLSAVHVSPAATLFIRSALHDFCTAAPSWTARLNELDSGCGDGDCGSTLTLAATTMALSLDQLPCSEPIKLLDTLAQMLGESMGGTSGGLYSIMFSVMSTSLSKIASQNMGAKCVELSVDAWLSALSDGVAAVMKYGGAKPGDRTMLDAICPALAAAKNQTNSEEVAAVLKALADAADVGAKATSTMKARAGRASYVRGGDARKEDAGARAVALILGSLAQTAKQDSQTII</sequence>
<evidence type="ECO:0000256" key="14">
    <source>
        <dbReference type="ARBA" id="ARBA00047974"/>
    </source>
</evidence>
<dbReference type="OMA" id="ALNMNGF"/>
<dbReference type="Pfam" id="PF02733">
    <property type="entry name" value="Dak1"/>
    <property type="match status" value="1"/>
</dbReference>
<evidence type="ECO:0000259" key="17">
    <source>
        <dbReference type="PROSITE" id="PS51480"/>
    </source>
</evidence>
<dbReference type="GO" id="GO:0019563">
    <property type="term" value="P:glycerol catabolic process"/>
    <property type="evidence" value="ECO:0007669"/>
    <property type="project" value="TreeGrafter"/>
</dbReference>
<dbReference type="PANTHER" id="PTHR28629:SF4">
    <property type="entry name" value="TRIOKINASE_FMN CYCLASE"/>
    <property type="match status" value="1"/>
</dbReference>
<comment type="function">
    <text evidence="12">Catalyzes both the phosphorylation of dihydroxyacetone and of glyceraldehyde, and the splitting of ribonucleoside diphosphate-X compounds among which FAD is the best substrate. Represses IFIH1-mediated cellular antiviral response.</text>
</comment>
<feature type="domain" description="DhaL" evidence="17">
    <location>
        <begin position="383"/>
        <end position="591"/>
    </location>
</feature>
<evidence type="ECO:0000256" key="10">
    <source>
        <dbReference type="ARBA" id="ARBA00023285"/>
    </source>
</evidence>
<dbReference type="FunFam" id="1.25.40.340:FF:000002">
    <property type="entry name" value="Dihydroxyacetone kinase, L subunit"/>
    <property type="match status" value="1"/>
</dbReference>
<dbReference type="EC" id="2.7.1.28" evidence="3"/>
<reference evidence="20" key="1">
    <citation type="submission" date="2025-08" db="UniProtKB">
        <authorList>
            <consortium name="RefSeq"/>
        </authorList>
    </citation>
    <scope>IDENTIFICATION</scope>
    <source>
        <tissue evidence="20">Whole organism</tissue>
    </source>
</reference>
<evidence type="ECO:0000256" key="7">
    <source>
        <dbReference type="ARBA" id="ARBA00022741"/>
    </source>
</evidence>
<evidence type="ECO:0000256" key="8">
    <source>
        <dbReference type="ARBA" id="ARBA00022777"/>
    </source>
</evidence>
<keyword evidence="9" id="KW-0067">ATP-binding</keyword>
<keyword evidence="8 20" id="KW-0418">Kinase</keyword>
<dbReference type="KEGG" id="hazt:108676461"/>
<accession>A0A8B7P1Y3</accession>
<dbReference type="InterPro" id="IPR004006">
    <property type="entry name" value="DhaK_dom"/>
</dbReference>
<dbReference type="FunFam" id="3.30.1180.20:FF:000001">
    <property type="entry name" value="Dihydroxyacetone kinase 1"/>
    <property type="match status" value="1"/>
</dbReference>
<organism evidence="19 20">
    <name type="scientific">Hyalella azteca</name>
    <name type="common">Amphipod</name>
    <dbReference type="NCBI Taxonomy" id="294128"/>
    <lineage>
        <taxon>Eukaryota</taxon>
        <taxon>Metazoa</taxon>
        <taxon>Ecdysozoa</taxon>
        <taxon>Arthropoda</taxon>
        <taxon>Crustacea</taxon>
        <taxon>Multicrustacea</taxon>
        <taxon>Malacostraca</taxon>
        <taxon>Eumalacostraca</taxon>
        <taxon>Peracarida</taxon>
        <taxon>Amphipoda</taxon>
        <taxon>Senticaudata</taxon>
        <taxon>Talitrida</taxon>
        <taxon>Talitroidea</taxon>
        <taxon>Hyalellidae</taxon>
        <taxon>Hyalella</taxon>
    </lineage>
</organism>
<dbReference type="PROSITE" id="PS51481">
    <property type="entry name" value="DHAK"/>
    <property type="match status" value="1"/>
</dbReference>
<evidence type="ECO:0000256" key="4">
    <source>
        <dbReference type="ARBA" id="ARBA00012578"/>
    </source>
</evidence>
<dbReference type="FunFam" id="3.40.50.10440:FF:000001">
    <property type="entry name" value="Dihydroxyacetone kinase, DhaK subunit"/>
    <property type="match status" value="1"/>
</dbReference>
<proteinExistence type="inferred from homology"/>
<evidence type="ECO:0000313" key="19">
    <source>
        <dbReference type="Proteomes" id="UP000694843"/>
    </source>
</evidence>
<dbReference type="OrthoDB" id="1724672at2759"/>
<comment type="similarity">
    <text evidence="1">Belongs to the dihydroxyacetone kinase (DAK) family.</text>
</comment>
<dbReference type="InterPro" id="IPR004007">
    <property type="entry name" value="DhaL_dom"/>
</dbReference>
<dbReference type="AlphaFoldDB" id="A0A8B7P1Y3"/>
<comment type="catalytic activity">
    <reaction evidence="16">
        <text>dihydroxyacetone + ATP = dihydroxyacetone phosphate + ADP + H(+)</text>
        <dbReference type="Rhea" id="RHEA:15773"/>
        <dbReference type="ChEBI" id="CHEBI:15378"/>
        <dbReference type="ChEBI" id="CHEBI:16016"/>
        <dbReference type="ChEBI" id="CHEBI:30616"/>
        <dbReference type="ChEBI" id="CHEBI:57642"/>
        <dbReference type="ChEBI" id="CHEBI:456216"/>
        <dbReference type="EC" id="2.7.1.29"/>
    </reaction>
</comment>
<dbReference type="GO" id="GO:0005829">
    <property type="term" value="C:cytosol"/>
    <property type="evidence" value="ECO:0007669"/>
    <property type="project" value="TreeGrafter"/>
</dbReference>
<dbReference type="Proteomes" id="UP000694843">
    <property type="component" value="Unplaced"/>
</dbReference>
<dbReference type="SUPFAM" id="SSF82549">
    <property type="entry name" value="DAK1/DegV-like"/>
    <property type="match status" value="1"/>
</dbReference>
<evidence type="ECO:0000256" key="3">
    <source>
        <dbReference type="ARBA" id="ARBA00012110"/>
    </source>
</evidence>
<evidence type="ECO:0000256" key="2">
    <source>
        <dbReference type="ARBA" id="ARBA00012107"/>
    </source>
</evidence>
<dbReference type="Gene3D" id="1.25.40.340">
    <property type="match status" value="1"/>
</dbReference>
<evidence type="ECO:0000256" key="1">
    <source>
        <dbReference type="ARBA" id="ARBA00008757"/>
    </source>
</evidence>
<gene>
    <name evidence="20" type="primary">LOC108676461</name>
</gene>
<evidence type="ECO:0000256" key="5">
    <source>
        <dbReference type="ARBA" id="ARBA00018932"/>
    </source>
</evidence>
<evidence type="ECO:0000256" key="15">
    <source>
        <dbReference type="ARBA" id="ARBA00048526"/>
    </source>
</evidence>
<evidence type="ECO:0000256" key="9">
    <source>
        <dbReference type="ARBA" id="ARBA00022840"/>
    </source>
</evidence>
<dbReference type="GO" id="GO:0034012">
    <property type="term" value="F:FAD-AMP lyase (cyclizing) activity"/>
    <property type="evidence" value="ECO:0007669"/>
    <property type="project" value="UniProtKB-EC"/>
</dbReference>
<dbReference type="InterPro" id="IPR050861">
    <property type="entry name" value="Dihydroxyacetone_Kinase"/>
</dbReference>
<evidence type="ECO:0000256" key="16">
    <source>
        <dbReference type="ARBA" id="ARBA00048898"/>
    </source>
</evidence>
<dbReference type="GO" id="GO:0004371">
    <property type="term" value="F:glycerone kinase activity"/>
    <property type="evidence" value="ECO:0007669"/>
    <property type="project" value="UniProtKB-EC"/>
</dbReference>
<evidence type="ECO:0000256" key="11">
    <source>
        <dbReference type="ARBA" id="ARBA00032426"/>
    </source>
</evidence>
<dbReference type="GO" id="GO:0005524">
    <property type="term" value="F:ATP binding"/>
    <property type="evidence" value="ECO:0007669"/>
    <property type="project" value="UniProtKB-KW"/>
</dbReference>
<evidence type="ECO:0000256" key="6">
    <source>
        <dbReference type="ARBA" id="ARBA00022679"/>
    </source>
</evidence>
<dbReference type="SMART" id="SM01120">
    <property type="entry name" value="Dak2"/>
    <property type="match status" value="1"/>
</dbReference>
<feature type="domain" description="DhaK" evidence="18">
    <location>
        <begin position="11"/>
        <end position="343"/>
    </location>
</feature>
<evidence type="ECO:0000256" key="12">
    <source>
        <dbReference type="ARBA" id="ARBA00045490"/>
    </source>
</evidence>
<evidence type="ECO:0000256" key="13">
    <source>
        <dbReference type="ARBA" id="ARBA00046681"/>
    </source>
</evidence>
<name>A0A8B7P1Y3_HYAAZ</name>
<keyword evidence="19" id="KW-1185">Reference proteome</keyword>
<evidence type="ECO:0000313" key="20">
    <source>
        <dbReference type="RefSeq" id="XP_018020022.2"/>
    </source>
</evidence>
<keyword evidence="7" id="KW-0547">Nucleotide-binding</keyword>
<dbReference type="Pfam" id="PF02734">
    <property type="entry name" value="Dak2"/>
    <property type="match status" value="1"/>
</dbReference>
<dbReference type="PROSITE" id="PS51480">
    <property type="entry name" value="DHAL"/>
    <property type="match status" value="1"/>
</dbReference>
<comment type="catalytic activity">
    <reaction evidence="14">
        <text>D-glyceraldehyde + ATP = D-glyceraldehyde 3-phosphate + ADP + H(+)</text>
        <dbReference type="Rhea" id="RHEA:13941"/>
        <dbReference type="ChEBI" id="CHEBI:15378"/>
        <dbReference type="ChEBI" id="CHEBI:17378"/>
        <dbReference type="ChEBI" id="CHEBI:30616"/>
        <dbReference type="ChEBI" id="CHEBI:59776"/>
        <dbReference type="ChEBI" id="CHEBI:456216"/>
        <dbReference type="EC" id="2.7.1.28"/>
    </reaction>
</comment>
<comment type="subunit">
    <text evidence="13">Homodimer. Interacts with IFIH1 (via the CARD domains), the interaction is inhibited by viral infection.</text>
</comment>
<comment type="catalytic activity">
    <reaction evidence="15">
        <text>FAD = riboflavin cyclic-4',5'-phosphate + AMP + H(+)</text>
        <dbReference type="Rhea" id="RHEA:13729"/>
        <dbReference type="ChEBI" id="CHEBI:15378"/>
        <dbReference type="ChEBI" id="CHEBI:57692"/>
        <dbReference type="ChEBI" id="CHEBI:76202"/>
        <dbReference type="ChEBI" id="CHEBI:456215"/>
        <dbReference type="EC" id="4.6.1.15"/>
    </reaction>
</comment>
<evidence type="ECO:0000259" key="18">
    <source>
        <dbReference type="PROSITE" id="PS51481"/>
    </source>
</evidence>
<dbReference type="Gene3D" id="3.40.50.10440">
    <property type="entry name" value="Dihydroxyacetone kinase, domain 1"/>
    <property type="match status" value="1"/>
</dbReference>